<dbReference type="InterPro" id="IPR000620">
    <property type="entry name" value="EamA_dom"/>
</dbReference>
<keyword evidence="3" id="KW-0813">Transport</keyword>
<reference evidence="10 11" key="1">
    <citation type="journal article" date="2002" name="Int. J. Syst. Evol. Microbiol.">
        <title>Sphingopyxis witflariensis sp. nov., isolated from activated sludge.</title>
        <authorList>
            <person name="Kampfer P."/>
            <person name="Witzenberger R."/>
            <person name="Denner E.B."/>
            <person name="Busse H.J."/>
            <person name="Neef A."/>
        </authorList>
    </citation>
    <scope>NUCLEOTIDE SEQUENCE [LARGE SCALE GENOMIC DNA]</scope>
    <source>
        <strain evidence="10 11">DSM 14551</strain>
    </source>
</reference>
<keyword evidence="5 8" id="KW-0812">Transmembrane</keyword>
<sequence>MTQPSAPAPAGSHQGGLPYALAAYAIWGIVPLFFKLLTSVPPVEVLAQRIIWSLPLCFLIMIFRRQIGDYLAAFRDWRVLRMLIASSALIALNWLVYINAIFTDHVLAASLGYYLNPLVNVMLGMIFLGERLSRLQALAVAFAAVGVAILLAGALDTLWISLTLAFTFAFYGLIRKVIPVGALPGLAIETTLLMPVAIAAAGYYLWIGDGRGFGTGTGISLLLAAGGVVTAVPLLLFATAARRMSFAALGFVQYLAPSIVFLLGLFVFDEPLKPVQLVCFLLIWISIAIFSFDMWRKMRAERMLAVA</sequence>
<comment type="subcellular location">
    <subcellularLocation>
        <location evidence="1">Cell membrane</location>
        <topology evidence="1">Multi-pass membrane protein</topology>
    </subcellularLocation>
</comment>
<evidence type="ECO:0000256" key="1">
    <source>
        <dbReference type="ARBA" id="ARBA00004651"/>
    </source>
</evidence>
<keyword evidence="6 8" id="KW-1133">Transmembrane helix</keyword>
<dbReference type="OrthoDB" id="369870at2"/>
<feature type="transmembrane region" description="Helical" evidence="8">
    <location>
        <begin position="135"/>
        <end position="152"/>
    </location>
</feature>
<feature type="transmembrane region" description="Helical" evidence="8">
    <location>
        <begin position="108"/>
        <end position="128"/>
    </location>
</feature>
<feature type="transmembrane region" description="Helical" evidence="8">
    <location>
        <begin position="186"/>
        <end position="207"/>
    </location>
</feature>
<evidence type="ECO:0000256" key="3">
    <source>
        <dbReference type="ARBA" id="ARBA00022448"/>
    </source>
</evidence>
<keyword evidence="7 8" id="KW-0472">Membrane</keyword>
<dbReference type="RefSeq" id="WP_088471540.1">
    <property type="nucleotide sequence ID" value="NZ_NISJ01000002.1"/>
</dbReference>
<dbReference type="GO" id="GO:0005886">
    <property type="term" value="C:plasma membrane"/>
    <property type="evidence" value="ECO:0007669"/>
    <property type="project" value="UniProtKB-SubCell"/>
</dbReference>
<evidence type="ECO:0000256" key="8">
    <source>
        <dbReference type="SAM" id="Phobius"/>
    </source>
</evidence>
<dbReference type="AlphaFoldDB" id="A0A246K397"/>
<feature type="transmembrane region" description="Helical" evidence="8">
    <location>
        <begin position="46"/>
        <end position="63"/>
    </location>
</feature>
<keyword evidence="4" id="KW-1003">Cell membrane</keyword>
<evidence type="ECO:0000313" key="11">
    <source>
        <dbReference type="Proteomes" id="UP000197097"/>
    </source>
</evidence>
<organism evidence="10 11">
    <name type="scientific">Sphingopyxis witflariensis</name>
    <dbReference type="NCBI Taxonomy" id="173675"/>
    <lineage>
        <taxon>Bacteria</taxon>
        <taxon>Pseudomonadati</taxon>
        <taxon>Pseudomonadota</taxon>
        <taxon>Alphaproteobacteria</taxon>
        <taxon>Sphingomonadales</taxon>
        <taxon>Sphingomonadaceae</taxon>
        <taxon>Sphingopyxis</taxon>
    </lineage>
</organism>
<dbReference type="InterPro" id="IPR037185">
    <property type="entry name" value="EmrE-like"/>
</dbReference>
<evidence type="ECO:0000256" key="7">
    <source>
        <dbReference type="ARBA" id="ARBA00023136"/>
    </source>
</evidence>
<comment type="caution">
    <text evidence="10">The sequence shown here is derived from an EMBL/GenBank/DDBJ whole genome shotgun (WGS) entry which is preliminary data.</text>
</comment>
<feature type="transmembrane region" description="Helical" evidence="8">
    <location>
        <begin position="83"/>
        <end position="102"/>
    </location>
</feature>
<feature type="domain" description="EamA" evidence="9">
    <location>
        <begin position="16"/>
        <end position="151"/>
    </location>
</feature>
<proteinExistence type="inferred from homology"/>
<evidence type="ECO:0000313" key="10">
    <source>
        <dbReference type="EMBL" id="OWR00053.1"/>
    </source>
</evidence>
<accession>A0A246K397</accession>
<evidence type="ECO:0000256" key="5">
    <source>
        <dbReference type="ARBA" id="ARBA00022692"/>
    </source>
</evidence>
<evidence type="ECO:0000256" key="2">
    <source>
        <dbReference type="ARBA" id="ARBA00007362"/>
    </source>
</evidence>
<comment type="similarity">
    <text evidence="2">Belongs to the EamA transporter family.</text>
</comment>
<gene>
    <name evidence="10" type="primary">rarD</name>
    <name evidence="10" type="ORF">CDQ91_04535</name>
</gene>
<keyword evidence="11" id="KW-1185">Reference proteome</keyword>
<name>A0A246K397_9SPHN</name>
<dbReference type="PANTHER" id="PTHR22911:SF137">
    <property type="entry name" value="SOLUTE CARRIER FAMILY 35 MEMBER G2-RELATED"/>
    <property type="match status" value="1"/>
</dbReference>
<dbReference type="PANTHER" id="PTHR22911">
    <property type="entry name" value="ACYL-MALONYL CONDENSING ENZYME-RELATED"/>
    <property type="match status" value="1"/>
</dbReference>
<dbReference type="EMBL" id="NISJ01000002">
    <property type="protein sequence ID" value="OWR00053.1"/>
    <property type="molecule type" value="Genomic_DNA"/>
</dbReference>
<dbReference type="Pfam" id="PF00892">
    <property type="entry name" value="EamA"/>
    <property type="match status" value="1"/>
</dbReference>
<feature type="transmembrane region" description="Helical" evidence="8">
    <location>
        <begin position="246"/>
        <end position="268"/>
    </location>
</feature>
<protein>
    <submittedName>
        <fullName evidence="10">Protein RarD</fullName>
    </submittedName>
</protein>
<dbReference type="NCBIfam" id="TIGR00688">
    <property type="entry name" value="rarD"/>
    <property type="match status" value="1"/>
</dbReference>
<dbReference type="SUPFAM" id="SSF103481">
    <property type="entry name" value="Multidrug resistance efflux transporter EmrE"/>
    <property type="match status" value="2"/>
</dbReference>
<feature type="transmembrane region" description="Helical" evidence="8">
    <location>
        <begin position="16"/>
        <end position="34"/>
    </location>
</feature>
<evidence type="ECO:0000256" key="4">
    <source>
        <dbReference type="ARBA" id="ARBA00022475"/>
    </source>
</evidence>
<evidence type="ECO:0000259" key="9">
    <source>
        <dbReference type="Pfam" id="PF00892"/>
    </source>
</evidence>
<dbReference type="Proteomes" id="UP000197097">
    <property type="component" value="Unassembled WGS sequence"/>
</dbReference>
<evidence type="ECO:0000256" key="6">
    <source>
        <dbReference type="ARBA" id="ARBA00022989"/>
    </source>
</evidence>
<feature type="transmembrane region" description="Helical" evidence="8">
    <location>
        <begin position="219"/>
        <end position="239"/>
    </location>
</feature>
<dbReference type="InterPro" id="IPR004626">
    <property type="entry name" value="RarD"/>
</dbReference>
<feature type="transmembrane region" description="Helical" evidence="8">
    <location>
        <begin position="274"/>
        <end position="295"/>
    </location>
</feature>